<dbReference type="PRINTS" id="PR01438">
    <property type="entry name" value="UNVRSLSTRESS"/>
</dbReference>
<evidence type="ECO:0000259" key="2">
    <source>
        <dbReference type="Pfam" id="PF00582"/>
    </source>
</evidence>
<dbReference type="OrthoDB" id="9777884at2"/>
<dbReference type="SUPFAM" id="SSF52402">
    <property type="entry name" value="Adenine nucleotide alpha hydrolases-like"/>
    <property type="match status" value="1"/>
</dbReference>
<keyword evidence="4" id="KW-1185">Reference proteome</keyword>
<evidence type="ECO:0000313" key="3">
    <source>
        <dbReference type="EMBL" id="ALX48862.1"/>
    </source>
</evidence>
<proteinExistence type="inferred from homology"/>
<organism evidence="3 4">
    <name type="scientific">Lentibacillus amyloliquefaciens</name>
    <dbReference type="NCBI Taxonomy" id="1472767"/>
    <lineage>
        <taxon>Bacteria</taxon>
        <taxon>Bacillati</taxon>
        <taxon>Bacillota</taxon>
        <taxon>Bacilli</taxon>
        <taxon>Bacillales</taxon>
        <taxon>Bacillaceae</taxon>
        <taxon>Lentibacillus</taxon>
    </lineage>
</organism>
<dbReference type="EMBL" id="CP013862">
    <property type="protein sequence ID" value="ALX48862.1"/>
    <property type="molecule type" value="Genomic_DNA"/>
</dbReference>
<dbReference type="Pfam" id="PF00582">
    <property type="entry name" value="Usp"/>
    <property type="match status" value="1"/>
</dbReference>
<evidence type="ECO:0000313" key="4">
    <source>
        <dbReference type="Proteomes" id="UP000050331"/>
    </source>
</evidence>
<dbReference type="InterPro" id="IPR006015">
    <property type="entry name" value="Universal_stress_UspA"/>
</dbReference>
<sequence>MKRRILVAYDGSDLSKEALQEAKMQAAGIPETEVYILSVVSQAGPNANSMMASRVEGELADLLRPDLQKIKEEFESEDIAIYPDIVIDRSQRNAGKQVCEYADENEMDLIIVGSRGLGEMKKLLLGSVSNQIVQNANCPILVIK</sequence>
<feature type="domain" description="UspA" evidence="2">
    <location>
        <begin position="2"/>
        <end position="144"/>
    </location>
</feature>
<dbReference type="AlphaFoldDB" id="A0A0U4FJN8"/>
<accession>A0A0U4FJN8</accession>
<dbReference type="PANTHER" id="PTHR46268:SF6">
    <property type="entry name" value="UNIVERSAL STRESS PROTEIN UP12"/>
    <property type="match status" value="1"/>
</dbReference>
<comment type="similarity">
    <text evidence="1">Belongs to the universal stress protein A family.</text>
</comment>
<gene>
    <name evidence="3" type="ORF">AOX59_09690</name>
</gene>
<evidence type="ECO:0000256" key="1">
    <source>
        <dbReference type="ARBA" id="ARBA00008791"/>
    </source>
</evidence>
<dbReference type="STRING" id="1472767.AOX59_09690"/>
<dbReference type="PANTHER" id="PTHR46268">
    <property type="entry name" value="STRESS RESPONSE PROTEIN NHAX"/>
    <property type="match status" value="1"/>
</dbReference>
<dbReference type="KEGG" id="lao:AOX59_09690"/>
<dbReference type="CDD" id="cd00293">
    <property type="entry name" value="USP-like"/>
    <property type="match status" value="1"/>
</dbReference>
<protein>
    <submittedName>
        <fullName evidence="3">Universal stress protein UspA</fullName>
    </submittedName>
</protein>
<dbReference type="Gene3D" id="3.40.50.620">
    <property type="entry name" value="HUPs"/>
    <property type="match status" value="1"/>
</dbReference>
<dbReference type="Proteomes" id="UP000050331">
    <property type="component" value="Chromosome"/>
</dbReference>
<dbReference type="RefSeq" id="WP_068445095.1">
    <property type="nucleotide sequence ID" value="NZ_CP013862.1"/>
</dbReference>
<name>A0A0U4FJN8_9BACI</name>
<dbReference type="InterPro" id="IPR014729">
    <property type="entry name" value="Rossmann-like_a/b/a_fold"/>
</dbReference>
<reference evidence="3 4" key="1">
    <citation type="submission" date="2016-01" db="EMBL/GenBank/DDBJ databases">
        <title>Complete genome sequence of strain Lentibacillus amyloliquefaciens LAM0015T isolated from saline sediment.</title>
        <authorList>
            <person name="Wang J.-L."/>
            <person name="He M.-X."/>
        </authorList>
    </citation>
    <scope>NUCLEOTIDE SEQUENCE [LARGE SCALE GENOMIC DNA]</scope>
    <source>
        <strain evidence="3 4">LAM0015</strain>
    </source>
</reference>
<dbReference type="InterPro" id="IPR006016">
    <property type="entry name" value="UspA"/>
</dbReference>